<feature type="domain" description="D-isomer specific 2-hydroxyacid dehydrogenase NAD-binding" evidence="6">
    <location>
        <begin position="104"/>
        <end position="278"/>
    </location>
</feature>
<evidence type="ECO:0000259" key="6">
    <source>
        <dbReference type="Pfam" id="PF02826"/>
    </source>
</evidence>
<dbReference type="Pfam" id="PF02826">
    <property type="entry name" value="2-Hacid_dh_C"/>
    <property type="match status" value="1"/>
</dbReference>
<keyword evidence="3" id="KW-0520">NAD</keyword>
<evidence type="ECO:0000313" key="8">
    <source>
        <dbReference type="Proteomes" id="UP000242310"/>
    </source>
</evidence>
<protein>
    <submittedName>
        <fullName evidence="7">Phosphoglycerate dehydrogenase-like enzyme</fullName>
    </submittedName>
</protein>
<evidence type="ECO:0000313" key="7">
    <source>
        <dbReference type="EMBL" id="PSL43658.1"/>
    </source>
</evidence>
<gene>
    <name evidence="7" type="ORF">B0H94_110134</name>
</gene>
<sequence>MKIVSSAKIRKDLQEQLVQEFPQMNFEFYKSMEEAEASLKTADVLITLGEDVTPEHINSAEHLQWMMVISAGMDKLPFEELKAKNIQVTNARGIHKSPMAEYTFAMILDYARQRNVIRGQEQAKLWNRRVTMTEINQQTLGVLGAGAIGEEIGRIGSAFGMETLACTRSGKPSDNFTATYTSEELHSFLNRCDYVVSVLPATDVTYHMAGEAFFKAMKAEAVFMNIGRGQTVNENALLDALDKKEITHAILDVFEEEPLPGSHPFWEHSSVTVTPHISGISPQYQDRAIALFVENLHMYLADGRFAVNEVNLDRGY</sequence>
<dbReference type="InterPro" id="IPR006139">
    <property type="entry name" value="D-isomer_2_OHA_DH_cat_dom"/>
</dbReference>
<evidence type="ECO:0000256" key="3">
    <source>
        <dbReference type="ARBA" id="ARBA00023027"/>
    </source>
</evidence>
<reference evidence="7 8" key="1">
    <citation type="submission" date="2018-03" db="EMBL/GenBank/DDBJ databases">
        <title>Genomic Encyclopedia of Type Strains, Phase III (KMG-III): the genomes of soil and plant-associated and newly described type strains.</title>
        <authorList>
            <person name="Whitman W."/>
        </authorList>
    </citation>
    <scope>NUCLEOTIDE SEQUENCE [LARGE SCALE GENOMIC DNA]</scope>
    <source>
        <strain evidence="7 8">CGMCC 1.07653</strain>
    </source>
</reference>
<dbReference type="PANTHER" id="PTHR43333">
    <property type="entry name" value="2-HACID_DH_C DOMAIN-CONTAINING PROTEIN"/>
    <property type="match status" value="1"/>
</dbReference>
<dbReference type="Proteomes" id="UP000242310">
    <property type="component" value="Unassembled WGS sequence"/>
</dbReference>
<keyword evidence="8" id="KW-1185">Reference proteome</keyword>
<comment type="caution">
    <text evidence="7">The sequence shown here is derived from an EMBL/GenBank/DDBJ whole genome shotgun (WGS) entry which is preliminary data.</text>
</comment>
<dbReference type="OrthoDB" id="9805416at2"/>
<dbReference type="Gene3D" id="3.40.50.720">
    <property type="entry name" value="NAD(P)-binding Rossmann-like Domain"/>
    <property type="match status" value="2"/>
</dbReference>
<feature type="domain" description="D-isomer specific 2-hydroxyacid dehydrogenase catalytic" evidence="5">
    <location>
        <begin position="15"/>
        <end position="303"/>
    </location>
</feature>
<dbReference type="EMBL" id="PYAV01000010">
    <property type="protein sequence ID" value="PSL43658.1"/>
    <property type="molecule type" value="Genomic_DNA"/>
</dbReference>
<dbReference type="GO" id="GO:0051287">
    <property type="term" value="F:NAD binding"/>
    <property type="evidence" value="ECO:0007669"/>
    <property type="project" value="InterPro"/>
</dbReference>
<evidence type="ECO:0000256" key="1">
    <source>
        <dbReference type="ARBA" id="ARBA00005854"/>
    </source>
</evidence>
<comment type="similarity">
    <text evidence="1 4">Belongs to the D-isomer specific 2-hydroxyacid dehydrogenase family.</text>
</comment>
<dbReference type="GO" id="GO:0016616">
    <property type="term" value="F:oxidoreductase activity, acting on the CH-OH group of donors, NAD or NADP as acceptor"/>
    <property type="evidence" value="ECO:0007669"/>
    <property type="project" value="InterPro"/>
</dbReference>
<name>A0A2P8HBQ8_9BACI</name>
<evidence type="ECO:0000256" key="2">
    <source>
        <dbReference type="ARBA" id="ARBA00023002"/>
    </source>
</evidence>
<evidence type="ECO:0000256" key="4">
    <source>
        <dbReference type="RuleBase" id="RU003719"/>
    </source>
</evidence>
<dbReference type="SUPFAM" id="SSF51735">
    <property type="entry name" value="NAD(P)-binding Rossmann-fold domains"/>
    <property type="match status" value="1"/>
</dbReference>
<organism evidence="7 8">
    <name type="scientific">Salsuginibacillus halophilus</name>
    <dbReference type="NCBI Taxonomy" id="517424"/>
    <lineage>
        <taxon>Bacteria</taxon>
        <taxon>Bacillati</taxon>
        <taxon>Bacillota</taxon>
        <taxon>Bacilli</taxon>
        <taxon>Bacillales</taxon>
        <taxon>Bacillaceae</taxon>
        <taxon>Salsuginibacillus</taxon>
    </lineage>
</organism>
<dbReference type="InterPro" id="IPR029752">
    <property type="entry name" value="D-isomer_DH_CS1"/>
</dbReference>
<keyword evidence="2 4" id="KW-0560">Oxidoreductase</keyword>
<accession>A0A2P8HBQ8</accession>
<dbReference type="SUPFAM" id="SSF52283">
    <property type="entry name" value="Formate/glycerate dehydrogenase catalytic domain-like"/>
    <property type="match status" value="1"/>
</dbReference>
<dbReference type="RefSeq" id="WP_106589315.1">
    <property type="nucleotide sequence ID" value="NZ_PYAV01000010.1"/>
</dbReference>
<dbReference type="PANTHER" id="PTHR43333:SF1">
    <property type="entry name" value="D-ISOMER SPECIFIC 2-HYDROXYACID DEHYDROGENASE NAD-BINDING DOMAIN-CONTAINING PROTEIN"/>
    <property type="match status" value="1"/>
</dbReference>
<dbReference type="Pfam" id="PF00389">
    <property type="entry name" value="2-Hacid_dh"/>
    <property type="match status" value="1"/>
</dbReference>
<dbReference type="PROSITE" id="PS00065">
    <property type="entry name" value="D_2_HYDROXYACID_DH_1"/>
    <property type="match status" value="1"/>
</dbReference>
<dbReference type="FunFam" id="3.40.50.720:FF:000363">
    <property type="entry name" value="D-isomer specific 2-hydroxyacid dehydrogenase"/>
    <property type="match status" value="1"/>
</dbReference>
<dbReference type="AlphaFoldDB" id="A0A2P8HBQ8"/>
<dbReference type="CDD" id="cd05300">
    <property type="entry name" value="2-Hacid_dh_1"/>
    <property type="match status" value="1"/>
</dbReference>
<dbReference type="InterPro" id="IPR036291">
    <property type="entry name" value="NAD(P)-bd_dom_sf"/>
</dbReference>
<evidence type="ECO:0000259" key="5">
    <source>
        <dbReference type="Pfam" id="PF00389"/>
    </source>
</evidence>
<proteinExistence type="inferred from homology"/>
<dbReference type="InterPro" id="IPR006140">
    <property type="entry name" value="D-isomer_DH_NAD-bd"/>
</dbReference>